<sequence length="176" mass="19423">MNAREVARYEEMQKKIEEQIDQANSDIASLKEQLEEAQKQRKNKLEYDVLAKTITKVPSREESIKKADGLSKEIAALTADRAATAAARERRKRHMYALATCLHDLQDSIADDRKTEDREAVERASALAEAIAAPRVISHGDGEEEEEGVLAEDGGEVKDHTPSHSAFCLPPAAPTS</sequence>
<reference evidence="6" key="1">
    <citation type="journal article" date="2018" name="Nat. Microbiol.">
        <title>Leveraging single-cell genomics to expand the fungal tree of life.</title>
        <authorList>
            <person name="Ahrendt S.R."/>
            <person name="Quandt C.A."/>
            <person name="Ciobanu D."/>
            <person name="Clum A."/>
            <person name="Salamov A."/>
            <person name="Andreopoulos B."/>
            <person name="Cheng J.F."/>
            <person name="Woyke T."/>
            <person name="Pelin A."/>
            <person name="Henrissat B."/>
            <person name="Reynolds N.K."/>
            <person name="Benny G.L."/>
            <person name="Smith M.E."/>
            <person name="James T.Y."/>
            <person name="Grigoriev I.V."/>
        </authorList>
    </citation>
    <scope>NUCLEOTIDE SEQUENCE [LARGE SCALE GENOMIC DNA]</scope>
</reference>
<comment type="subcellular location">
    <subcellularLocation>
        <location evidence="1">Nucleus</location>
    </subcellularLocation>
</comment>
<evidence type="ECO:0000256" key="1">
    <source>
        <dbReference type="ARBA" id="ARBA00004123"/>
    </source>
</evidence>
<protein>
    <recommendedName>
        <fullName evidence="7">Tho complex subunit 7-domain-containing protein</fullName>
    </recommendedName>
</protein>
<gene>
    <name evidence="5" type="ORF">BDK51DRAFT_34633</name>
</gene>
<evidence type="ECO:0000256" key="3">
    <source>
        <dbReference type="SAM" id="Coils"/>
    </source>
</evidence>
<evidence type="ECO:0008006" key="7">
    <source>
        <dbReference type="Google" id="ProtNLM"/>
    </source>
</evidence>
<feature type="coiled-coil region" evidence="3">
    <location>
        <begin position="2"/>
        <end position="47"/>
    </location>
</feature>
<name>A0A4P9WFL7_9FUNG</name>
<evidence type="ECO:0000313" key="6">
    <source>
        <dbReference type="Proteomes" id="UP000269721"/>
    </source>
</evidence>
<dbReference type="AlphaFoldDB" id="A0A4P9WFL7"/>
<dbReference type="InterPro" id="IPR008501">
    <property type="entry name" value="THOC7/Mft1"/>
</dbReference>
<evidence type="ECO:0000256" key="4">
    <source>
        <dbReference type="SAM" id="MobiDB-lite"/>
    </source>
</evidence>
<evidence type="ECO:0000313" key="5">
    <source>
        <dbReference type="EMBL" id="RKO89810.1"/>
    </source>
</evidence>
<dbReference type="OrthoDB" id="205166at2759"/>
<keyword evidence="3" id="KW-0175">Coiled coil</keyword>
<feature type="region of interest" description="Disordered" evidence="4">
    <location>
        <begin position="132"/>
        <end position="176"/>
    </location>
</feature>
<feature type="compositionally biased region" description="Acidic residues" evidence="4">
    <location>
        <begin position="142"/>
        <end position="154"/>
    </location>
</feature>
<proteinExistence type="predicted"/>
<evidence type="ECO:0000256" key="2">
    <source>
        <dbReference type="ARBA" id="ARBA00023242"/>
    </source>
</evidence>
<dbReference type="Proteomes" id="UP000269721">
    <property type="component" value="Unassembled WGS sequence"/>
</dbReference>
<dbReference type="GO" id="GO:0000445">
    <property type="term" value="C:THO complex part of transcription export complex"/>
    <property type="evidence" value="ECO:0007669"/>
    <property type="project" value="InterPro"/>
</dbReference>
<dbReference type="GO" id="GO:0006397">
    <property type="term" value="P:mRNA processing"/>
    <property type="evidence" value="ECO:0007669"/>
    <property type="project" value="InterPro"/>
</dbReference>
<organism evidence="5 6">
    <name type="scientific">Blyttiomyces helicus</name>
    <dbReference type="NCBI Taxonomy" id="388810"/>
    <lineage>
        <taxon>Eukaryota</taxon>
        <taxon>Fungi</taxon>
        <taxon>Fungi incertae sedis</taxon>
        <taxon>Chytridiomycota</taxon>
        <taxon>Chytridiomycota incertae sedis</taxon>
        <taxon>Chytridiomycetes</taxon>
        <taxon>Chytridiomycetes incertae sedis</taxon>
        <taxon>Blyttiomyces</taxon>
    </lineage>
</organism>
<accession>A0A4P9WFL7</accession>
<keyword evidence="6" id="KW-1185">Reference proteome</keyword>
<dbReference type="Pfam" id="PF05615">
    <property type="entry name" value="THOC7"/>
    <property type="match status" value="1"/>
</dbReference>
<dbReference type="EMBL" id="KZ995875">
    <property type="protein sequence ID" value="RKO89810.1"/>
    <property type="molecule type" value="Genomic_DNA"/>
</dbReference>
<keyword evidence="2" id="KW-0539">Nucleus</keyword>